<sequence>MGTDPTEPPAPPPPAPGRAAHGRAADRQEVDGCVLQSVLNELPQRVFWRTADGRYLGCNRAFAEDAGVARPEEVAGRTDEELPWPAGPIQGLRSDDAALLADAQPEAIVVEAATSPRGGERWLEIRKAPLRDDHGAIVGVVGTYADSTARRLAEARLRVLGETIRRRSRRETLGALTGGVAQEFRHLLDTISRHAGAPDRGAATPELVADLERIRAAADRASTLTHRLLNLSRQPLAAPTTLDPREELCELLSLIRPLFGDQIDLRFNDVPEPPGTVHADRAELQQALLNLCLYARDAMEARGGGRLTLAARRVPADVAPPEVPAGDFVRFEVSDTGPGVPAAIRDQMFDPFVTARPPARSTGLGMAVVQGVAEHHGGRVTLDTTPTGTNVGLELPAASPPPSEGEPSEASRTVTGEAGRPALRALVVDDHVAERLVTARGLTKQGFECRTAQNGREALELLDAGLECDVVVTDLQMPELNGRALCRKLLERPRRPGLIVLSGSLDARLHEGLEELGVDRLFFKPMGSRELARAAAEVVAARAAS</sequence>
<dbReference type="InterPro" id="IPR000014">
    <property type="entry name" value="PAS"/>
</dbReference>
<dbReference type="PROSITE" id="PS50110">
    <property type="entry name" value="RESPONSE_REGULATORY"/>
    <property type="match status" value="1"/>
</dbReference>
<evidence type="ECO:0000313" key="10">
    <source>
        <dbReference type="Proteomes" id="UP000318741"/>
    </source>
</evidence>
<evidence type="ECO:0000256" key="5">
    <source>
        <dbReference type="SAM" id="MobiDB-lite"/>
    </source>
</evidence>
<dbReference type="GO" id="GO:0000155">
    <property type="term" value="F:phosphorelay sensor kinase activity"/>
    <property type="evidence" value="ECO:0007669"/>
    <property type="project" value="InterPro"/>
</dbReference>
<dbReference type="Gene3D" id="3.40.50.2300">
    <property type="match status" value="1"/>
</dbReference>
<gene>
    <name evidence="9" type="ORF">CA12_32000</name>
</gene>
<dbReference type="SUPFAM" id="SSF55785">
    <property type="entry name" value="PYP-like sensor domain (PAS domain)"/>
    <property type="match status" value="1"/>
</dbReference>
<keyword evidence="10" id="KW-1185">Reference proteome</keyword>
<protein>
    <recommendedName>
        <fullName evidence="2">histidine kinase</fullName>
        <ecNumber evidence="2">2.7.13.3</ecNumber>
    </recommendedName>
</protein>
<dbReference type="PANTHER" id="PTHR43065:SF42">
    <property type="entry name" value="TWO-COMPONENT SENSOR PPRA"/>
    <property type="match status" value="1"/>
</dbReference>
<dbReference type="PROSITE" id="PS50109">
    <property type="entry name" value="HIS_KIN"/>
    <property type="match status" value="1"/>
</dbReference>
<dbReference type="Gene3D" id="3.30.450.20">
    <property type="entry name" value="PAS domain"/>
    <property type="match status" value="1"/>
</dbReference>
<feature type="modified residue" description="4-aspartylphosphate" evidence="4">
    <location>
        <position position="474"/>
    </location>
</feature>
<dbReference type="SUPFAM" id="SSF52172">
    <property type="entry name" value="CheY-like"/>
    <property type="match status" value="1"/>
</dbReference>
<accession>A0A517PCH7</accession>
<dbReference type="AlphaFoldDB" id="A0A517PCH7"/>
<dbReference type="InterPro" id="IPR000700">
    <property type="entry name" value="PAS-assoc_C"/>
</dbReference>
<dbReference type="SMART" id="SM00387">
    <property type="entry name" value="HATPase_c"/>
    <property type="match status" value="1"/>
</dbReference>
<dbReference type="InterPro" id="IPR003661">
    <property type="entry name" value="HisK_dim/P_dom"/>
</dbReference>
<evidence type="ECO:0000256" key="3">
    <source>
        <dbReference type="ARBA" id="ARBA00022553"/>
    </source>
</evidence>
<evidence type="ECO:0000256" key="2">
    <source>
        <dbReference type="ARBA" id="ARBA00012438"/>
    </source>
</evidence>
<dbReference type="KEGG" id="acaf:CA12_32000"/>
<feature type="domain" description="Histidine kinase" evidence="6">
    <location>
        <begin position="179"/>
        <end position="399"/>
    </location>
</feature>
<dbReference type="Gene3D" id="3.30.565.10">
    <property type="entry name" value="Histidine kinase-like ATPase, C-terminal domain"/>
    <property type="match status" value="1"/>
</dbReference>
<comment type="catalytic activity">
    <reaction evidence="1">
        <text>ATP + protein L-histidine = ADP + protein N-phospho-L-histidine.</text>
        <dbReference type="EC" id="2.7.13.3"/>
    </reaction>
</comment>
<dbReference type="CDD" id="cd00082">
    <property type="entry name" value="HisKA"/>
    <property type="match status" value="1"/>
</dbReference>
<evidence type="ECO:0000256" key="4">
    <source>
        <dbReference type="PROSITE-ProRule" id="PRU00169"/>
    </source>
</evidence>
<organism evidence="9 10">
    <name type="scientific">Alienimonas californiensis</name>
    <dbReference type="NCBI Taxonomy" id="2527989"/>
    <lineage>
        <taxon>Bacteria</taxon>
        <taxon>Pseudomonadati</taxon>
        <taxon>Planctomycetota</taxon>
        <taxon>Planctomycetia</taxon>
        <taxon>Planctomycetales</taxon>
        <taxon>Planctomycetaceae</taxon>
        <taxon>Alienimonas</taxon>
    </lineage>
</organism>
<dbReference type="NCBIfam" id="TIGR00229">
    <property type="entry name" value="sensory_box"/>
    <property type="match status" value="1"/>
</dbReference>
<dbReference type="InterPro" id="IPR004358">
    <property type="entry name" value="Sig_transdc_His_kin-like_C"/>
</dbReference>
<evidence type="ECO:0000256" key="1">
    <source>
        <dbReference type="ARBA" id="ARBA00000085"/>
    </source>
</evidence>
<dbReference type="Pfam" id="PF08448">
    <property type="entry name" value="PAS_4"/>
    <property type="match status" value="1"/>
</dbReference>
<proteinExistence type="predicted"/>
<evidence type="ECO:0000259" key="7">
    <source>
        <dbReference type="PROSITE" id="PS50110"/>
    </source>
</evidence>
<dbReference type="Gene3D" id="1.10.287.130">
    <property type="match status" value="1"/>
</dbReference>
<dbReference type="InterPro" id="IPR036890">
    <property type="entry name" value="HATPase_C_sf"/>
</dbReference>
<feature type="region of interest" description="Disordered" evidence="5">
    <location>
        <begin position="394"/>
        <end position="415"/>
    </location>
</feature>
<dbReference type="Pfam" id="PF00072">
    <property type="entry name" value="Response_reg"/>
    <property type="match status" value="1"/>
</dbReference>
<dbReference type="InterPro" id="IPR003594">
    <property type="entry name" value="HATPase_dom"/>
</dbReference>
<evidence type="ECO:0000259" key="6">
    <source>
        <dbReference type="PROSITE" id="PS50109"/>
    </source>
</evidence>
<reference evidence="9 10" key="1">
    <citation type="submission" date="2019-02" db="EMBL/GenBank/DDBJ databases">
        <title>Deep-cultivation of Planctomycetes and their phenomic and genomic characterization uncovers novel biology.</title>
        <authorList>
            <person name="Wiegand S."/>
            <person name="Jogler M."/>
            <person name="Boedeker C."/>
            <person name="Pinto D."/>
            <person name="Vollmers J."/>
            <person name="Rivas-Marin E."/>
            <person name="Kohn T."/>
            <person name="Peeters S.H."/>
            <person name="Heuer A."/>
            <person name="Rast P."/>
            <person name="Oberbeckmann S."/>
            <person name="Bunk B."/>
            <person name="Jeske O."/>
            <person name="Meyerdierks A."/>
            <person name="Storesund J.E."/>
            <person name="Kallscheuer N."/>
            <person name="Luecker S."/>
            <person name="Lage O.M."/>
            <person name="Pohl T."/>
            <person name="Merkel B.J."/>
            <person name="Hornburger P."/>
            <person name="Mueller R.-W."/>
            <person name="Bruemmer F."/>
            <person name="Labrenz M."/>
            <person name="Spormann A.M."/>
            <person name="Op den Camp H."/>
            <person name="Overmann J."/>
            <person name="Amann R."/>
            <person name="Jetten M.S.M."/>
            <person name="Mascher T."/>
            <person name="Medema M.H."/>
            <person name="Devos D.P."/>
            <person name="Kaster A.-K."/>
            <person name="Ovreas L."/>
            <person name="Rohde M."/>
            <person name="Galperin M.Y."/>
            <person name="Jogler C."/>
        </authorList>
    </citation>
    <scope>NUCLEOTIDE SEQUENCE [LARGE SCALE GENOMIC DNA]</scope>
    <source>
        <strain evidence="9 10">CA12</strain>
    </source>
</reference>
<dbReference type="PROSITE" id="PS50113">
    <property type="entry name" value="PAC"/>
    <property type="match status" value="1"/>
</dbReference>
<dbReference type="EC" id="2.7.13.3" evidence="2"/>
<dbReference type="InterPro" id="IPR035965">
    <property type="entry name" value="PAS-like_dom_sf"/>
</dbReference>
<feature type="domain" description="PAC" evidence="8">
    <location>
        <begin position="103"/>
        <end position="159"/>
    </location>
</feature>
<feature type="domain" description="Response regulatory" evidence="7">
    <location>
        <begin position="424"/>
        <end position="539"/>
    </location>
</feature>
<dbReference type="SMART" id="SM00448">
    <property type="entry name" value="REC"/>
    <property type="match status" value="1"/>
</dbReference>
<keyword evidence="3 4" id="KW-0597">Phosphoprotein</keyword>
<dbReference type="SUPFAM" id="SSF55874">
    <property type="entry name" value="ATPase domain of HSP90 chaperone/DNA topoisomerase II/histidine kinase"/>
    <property type="match status" value="1"/>
</dbReference>
<dbReference type="RefSeq" id="WP_145359994.1">
    <property type="nucleotide sequence ID" value="NZ_CP036265.1"/>
</dbReference>
<dbReference type="InterPro" id="IPR005467">
    <property type="entry name" value="His_kinase_dom"/>
</dbReference>
<dbReference type="EMBL" id="CP036265">
    <property type="protein sequence ID" value="QDT17088.1"/>
    <property type="molecule type" value="Genomic_DNA"/>
</dbReference>
<dbReference type="InterPro" id="IPR011006">
    <property type="entry name" value="CheY-like_superfamily"/>
</dbReference>
<dbReference type="CDD" id="cd00156">
    <property type="entry name" value="REC"/>
    <property type="match status" value="1"/>
</dbReference>
<feature type="region of interest" description="Disordered" evidence="5">
    <location>
        <begin position="1"/>
        <end position="27"/>
    </location>
</feature>
<evidence type="ECO:0000313" key="9">
    <source>
        <dbReference type="EMBL" id="QDT17088.1"/>
    </source>
</evidence>
<dbReference type="Pfam" id="PF02518">
    <property type="entry name" value="HATPase_c"/>
    <property type="match status" value="1"/>
</dbReference>
<name>A0A517PCH7_9PLAN</name>
<feature type="compositionally biased region" description="Pro residues" evidence="5">
    <location>
        <begin position="1"/>
        <end position="16"/>
    </location>
</feature>
<evidence type="ECO:0000259" key="8">
    <source>
        <dbReference type="PROSITE" id="PS50113"/>
    </source>
</evidence>
<dbReference type="PRINTS" id="PR00344">
    <property type="entry name" value="BCTRLSENSOR"/>
</dbReference>
<dbReference type="Proteomes" id="UP000318741">
    <property type="component" value="Chromosome"/>
</dbReference>
<dbReference type="InterPro" id="IPR001789">
    <property type="entry name" value="Sig_transdc_resp-reg_receiver"/>
</dbReference>
<dbReference type="PANTHER" id="PTHR43065">
    <property type="entry name" value="SENSOR HISTIDINE KINASE"/>
    <property type="match status" value="1"/>
</dbReference>
<dbReference type="InterPro" id="IPR013656">
    <property type="entry name" value="PAS_4"/>
</dbReference>
<dbReference type="OrthoDB" id="9815750at2"/>